<evidence type="ECO:0000313" key="3">
    <source>
        <dbReference type="EMBL" id="CAF1650837.1"/>
    </source>
</evidence>
<name>A0A814WRD0_ADIRI</name>
<dbReference type="AlphaFoldDB" id="A0A814WRD0"/>
<organism evidence="2 5">
    <name type="scientific">Adineta ricciae</name>
    <name type="common">Rotifer</name>
    <dbReference type="NCBI Taxonomy" id="249248"/>
    <lineage>
        <taxon>Eukaryota</taxon>
        <taxon>Metazoa</taxon>
        <taxon>Spiralia</taxon>
        <taxon>Gnathifera</taxon>
        <taxon>Rotifera</taxon>
        <taxon>Eurotatoria</taxon>
        <taxon>Bdelloidea</taxon>
        <taxon>Adinetida</taxon>
        <taxon>Adinetidae</taxon>
        <taxon>Adineta</taxon>
    </lineage>
</organism>
<dbReference type="EMBL" id="CAJNOR010010065">
    <property type="protein sequence ID" value="CAF1650837.1"/>
    <property type="molecule type" value="Genomic_DNA"/>
</dbReference>
<dbReference type="Proteomes" id="UP000663828">
    <property type="component" value="Unassembled WGS sequence"/>
</dbReference>
<evidence type="ECO:0000313" key="5">
    <source>
        <dbReference type="Proteomes" id="UP000663852"/>
    </source>
</evidence>
<keyword evidence="1" id="KW-1133">Transmembrane helix</keyword>
<evidence type="ECO:0000313" key="2">
    <source>
        <dbReference type="EMBL" id="CAF1205911.1"/>
    </source>
</evidence>
<protein>
    <submittedName>
        <fullName evidence="2">Uncharacterized protein</fullName>
    </submittedName>
</protein>
<sequence length="191" mass="21600">MKNNGTNSSDLQTMMNFNEDSVPEDKHVWFHTLKKLSLSVLICLIILPSVFILIGLIYKDSCLAKPDLPIFLISFGLLILINLSIYTLIGTTFLASIRYVRSFSLKVNVRYSIGLVLSWTFASVIFVWWIIGTVWWIKLALNIRAELKRPSSLALCHPFVYWTGLIANIYGLIGFLTQICIAIGHIMTASK</sequence>
<feature type="transmembrane region" description="Helical" evidence="1">
    <location>
        <begin position="70"/>
        <end position="95"/>
    </location>
</feature>
<dbReference type="Proteomes" id="UP000663852">
    <property type="component" value="Unassembled WGS sequence"/>
</dbReference>
<gene>
    <name evidence="2" type="ORF">EDS130_LOCUS25624</name>
    <name evidence="3" type="ORF">XAT740_LOCUS54933</name>
</gene>
<feature type="transmembrane region" description="Helical" evidence="1">
    <location>
        <begin position="159"/>
        <end position="183"/>
    </location>
</feature>
<dbReference type="InterPro" id="IPR040350">
    <property type="entry name" value="TMEM272"/>
</dbReference>
<comment type="caution">
    <text evidence="2">The sequence shown here is derived from an EMBL/GenBank/DDBJ whole genome shotgun (WGS) entry which is preliminary data.</text>
</comment>
<keyword evidence="1" id="KW-0472">Membrane</keyword>
<dbReference type="EMBL" id="CAJNOJ010000151">
    <property type="protein sequence ID" value="CAF1205911.1"/>
    <property type="molecule type" value="Genomic_DNA"/>
</dbReference>
<keyword evidence="4" id="KW-1185">Reference proteome</keyword>
<keyword evidence="1" id="KW-0812">Transmembrane</keyword>
<feature type="transmembrane region" description="Helical" evidence="1">
    <location>
        <begin position="36"/>
        <end position="58"/>
    </location>
</feature>
<evidence type="ECO:0000313" key="4">
    <source>
        <dbReference type="Proteomes" id="UP000663828"/>
    </source>
</evidence>
<reference evidence="2" key="1">
    <citation type="submission" date="2021-02" db="EMBL/GenBank/DDBJ databases">
        <authorList>
            <person name="Nowell W R."/>
        </authorList>
    </citation>
    <scope>NUCLEOTIDE SEQUENCE</scope>
</reference>
<accession>A0A814WRD0</accession>
<dbReference type="OrthoDB" id="10046427at2759"/>
<evidence type="ECO:0000256" key="1">
    <source>
        <dbReference type="SAM" id="Phobius"/>
    </source>
</evidence>
<feature type="transmembrane region" description="Helical" evidence="1">
    <location>
        <begin position="116"/>
        <end position="139"/>
    </location>
</feature>
<proteinExistence type="predicted"/>
<dbReference type="PANTHER" id="PTHR33444">
    <property type="entry name" value="SI:DKEY-19B23.12-RELATED"/>
    <property type="match status" value="1"/>
</dbReference>
<dbReference type="PANTHER" id="PTHR33444:SF7">
    <property type="entry name" value="TRANSMEMBRANE PROTEIN 272"/>
    <property type="match status" value="1"/>
</dbReference>